<keyword evidence="3" id="KW-1185">Reference proteome</keyword>
<evidence type="ECO:0000256" key="1">
    <source>
        <dbReference type="SAM" id="MobiDB-lite"/>
    </source>
</evidence>
<proteinExistence type="predicted"/>
<dbReference type="Proteomes" id="UP001634394">
    <property type="component" value="Unassembled WGS sequence"/>
</dbReference>
<name>A0ABD3VKU0_SINWO</name>
<dbReference type="EMBL" id="JBJQND010000011">
    <property type="protein sequence ID" value="KAL3862205.1"/>
    <property type="molecule type" value="Genomic_DNA"/>
</dbReference>
<dbReference type="AlphaFoldDB" id="A0ABD3VKU0"/>
<feature type="compositionally biased region" description="Basic residues" evidence="1">
    <location>
        <begin position="152"/>
        <end position="166"/>
    </location>
</feature>
<protein>
    <submittedName>
        <fullName evidence="2">Uncharacterized protein</fullName>
    </submittedName>
</protein>
<accession>A0ABD3VKU0</accession>
<evidence type="ECO:0000313" key="2">
    <source>
        <dbReference type="EMBL" id="KAL3862205.1"/>
    </source>
</evidence>
<feature type="region of interest" description="Disordered" evidence="1">
    <location>
        <begin position="35"/>
        <end position="89"/>
    </location>
</feature>
<feature type="compositionally biased region" description="Polar residues" evidence="1">
    <location>
        <begin position="36"/>
        <end position="45"/>
    </location>
</feature>
<evidence type="ECO:0000313" key="3">
    <source>
        <dbReference type="Proteomes" id="UP001634394"/>
    </source>
</evidence>
<gene>
    <name evidence="2" type="ORF">ACJMK2_008192</name>
</gene>
<comment type="caution">
    <text evidence="2">The sequence shown here is derived from an EMBL/GenBank/DDBJ whole genome shotgun (WGS) entry which is preliminary data.</text>
</comment>
<feature type="compositionally biased region" description="Basic residues" evidence="1">
    <location>
        <begin position="60"/>
        <end position="74"/>
    </location>
</feature>
<sequence>MTSIEKDDSGHVDESIKQLAALSIDREEETVACDVNMSQLGSDSEMNPAKANLSENAGTKKSKKRRRRQRKNKGKTIEDCDNDMDTGSTDMRQQLEFSDVAISDKNSVLQEQDIKDLAPFGKSIETARPKSCHVSQIHKDESSELINSVNGQKKKKKKKRNFKKHGPSTEEILLDDPTISLCDSVSLTETVANETQNTGTEIVDRARKDTKKNIIISGKKVNDLTFKPQITNPYPENELELQSSAACMGGNSVLLLDSSRDEKQSGHKSKGQLSKKDISHIEQIVRDIKQLHQQPKEKPTVEIGKYSSWQSCNIIFYVYLNMCHYGGGISSVN</sequence>
<reference evidence="2 3" key="1">
    <citation type="submission" date="2024-11" db="EMBL/GenBank/DDBJ databases">
        <title>Chromosome-level genome assembly of the freshwater bivalve Anodonta woodiana.</title>
        <authorList>
            <person name="Chen X."/>
        </authorList>
    </citation>
    <scope>NUCLEOTIDE SEQUENCE [LARGE SCALE GENOMIC DNA]</scope>
    <source>
        <strain evidence="2">MN2024</strain>
        <tissue evidence="2">Gills</tissue>
    </source>
</reference>
<organism evidence="2 3">
    <name type="scientific">Sinanodonta woodiana</name>
    <name type="common">Chinese pond mussel</name>
    <name type="synonym">Anodonta woodiana</name>
    <dbReference type="NCBI Taxonomy" id="1069815"/>
    <lineage>
        <taxon>Eukaryota</taxon>
        <taxon>Metazoa</taxon>
        <taxon>Spiralia</taxon>
        <taxon>Lophotrochozoa</taxon>
        <taxon>Mollusca</taxon>
        <taxon>Bivalvia</taxon>
        <taxon>Autobranchia</taxon>
        <taxon>Heteroconchia</taxon>
        <taxon>Palaeoheterodonta</taxon>
        <taxon>Unionida</taxon>
        <taxon>Unionoidea</taxon>
        <taxon>Unionidae</taxon>
        <taxon>Unioninae</taxon>
        <taxon>Sinanodonta</taxon>
    </lineage>
</organism>
<feature type="region of interest" description="Disordered" evidence="1">
    <location>
        <begin position="149"/>
        <end position="168"/>
    </location>
</feature>